<dbReference type="PANTHER" id="PTHR46401">
    <property type="entry name" value="GLYCOSYLTRANSFERASE WBBK-RELATED"/>
    <property type="match status" value="1"/>
</dbReference>
<sequence length="389" mass="45246">MKEKILFVIPRYGKTMHGGAEWHCRQIAEHVTEQYDVEVATTKAVDYTTWRNDFKDDTEELNGVLIRRFRNDRERAKDHAHTEANLRANVQDIGLNLKWIFDQGPLSTELVEFLKNSHQNYKKIVVFQYLYTLNYMAIRALPAEKLIFVPLAHDEPQVRYPIFRESFRKPAKIVYNSEVEYNLVKQVHHVQEKDGVVAGVGIEAPKRESVDVEAFKKKFGVNNYLVFIGRIDPAKRVDVLIQDFKLYKKNYPSDLKLVLVGKQVKEMKKHPDVVETGFVSEEEKYAALAGALALVNPSPYESLSLIVLESFFMHRPVIVNAYCDVLKYHCIKSNGGLWYETHLEFDEVVNYMLKNPSVSDKMGENGYVYAQEHYNWDVVLEKWFKVLES</sequence>
<dbReference type="GO" id="GO:0016757">
    <property type="term" value="F:glycosyltransferase activity"/>
    <property type="evidence" value="ECO:0007669"/>
    <property type="project" value="InterPro"/>
</dbReference>
<dbReference type="InterPro" id="IPR001296">
    <property type="entry name" value="Glyco_trans_1"/>
</dbReference>
<evidence type="ECO:0000259" key="2">
    <source>
        <dbReference type="Pfam" id="PF00534"/>
    </source>
</evidence>
<comment type="caution">
    <text evidence="3">The sequence shown here is derived from an EMBL/GenBank/DDBJ whole genome shotgun (WGS) entry which is preliminary data.</text>
</comment>
<dbReference type="Pfam" id="PF00534">
    <property type="entry name" value="Glycos_transf_1"/>
    <property type="match status" value="1"/>
</dbReference>
<organism evidence="3 4">
    <name type="scientific">Candidatus Dojkabacteria bacterium</name>
    <dbReference type="NCBI Taxonomy" id="2099670"/>
    <lineage>
        <taxon>Bacteria</taxon>
        <taxon>Candidatus Dojkabacteria</taxon>
    </lineage>
</organism>
<evidence type="ECO:0000313" key="3">
    <source>
        <dbReference type="EMBL" id="MCA9385144.1"/>
    </source>
</evidence>
<proteinExistence type="predicted"/>
<dbReference type="Gene3D" id="3.40.50.2000">
    <property type="entry name" value="Glycogen Phosphorylase B"/>
    <property type="match status" value="2"/>
</dbReference>
<accession>A0A955L725</accession>
<dbReference type="EMBL" id="JAGQLH010000005">
    <property type="protein sequence ID" value="MCA9385144.1"/>
    <property type="molecule type" value="Genomic_DNA"/>
</dbReference>
<dbReference type="CDD" id="cd03801">
    <property type="entry name" value="GT4_PimA-like"/>
    <property type="match status" value="1"/>
</dbReference>
<evidence type="ECO:0000256" key="1">
    <source>
        <dbReference type="ARBA" id="ARBA00022679"/>
    </source>
</evidence>
<dbReference type="GO" id="GO:0009103">
    <property type="term" value="P:lipopolysaccharide biosynthetic process"/>
    <property type="evidence" value="ECO:0007669"/>
    <property type="project" value="TreeGrafter"/>
</dbReference>
<name>A0A955L725_9BACT</name>
<gene>
    <name evidence="3" type="ORF">KC717_00685</name>
</gene>
<keyword evidence="1" id="KW-0808">Transferase</keyword>
<dbReference type="AlphaFoldDB" id="A0A955L725"/>
<protein>
    <submittedName>
        <fullName evidence="3">Glycosyltransferase family 4 protein</fullName>
    </submittedName>
</protein>
<feature type="domain" description="Glycosyl transferase family 1" evidence="2">
    <location>
        <begin position="220"/>
        <end position="367"/>
    </location>
</feature>
<evidence type="ECO:0000313" key="4">
    <source>
        <dbReference type="Proteomes" id="UP000754563"/>
    </source>
</evidence>
<reference evidence="3" key="1">
    <citation type="submission" date="2020-04" db="EMBL/GenBank/DDBJ databases">
        <authorList>
            <person name="Zhang T."/>
        </authorList>
    </citation>
    <scope>NUCLEOTIDE SEQUENCE</scope>
    <source>
        <strain evidence="3">HKST-UBA11</strain>
    </source>
</reference>
<dbReference type="SUPFAM" id="SSF53756">
    <property type="entry name" value="UDP-Glycosyltransferase/glycogen phosphorylase"/>
    <property type="match status" value="1"/>
</dbReference>
<dbReference type="Proteomes" id="UP000754563">
    <property type="component" value="Unassembled WGS sequence"/>
</dbReference>
<reference evidence="3" key="2">
    <citation type="journal article" date="2021" name="Microbiome">
        <title>Successional dynamics and alternative stable states in a saline activated sludge microbial community over 9 years.</title>
        <authorList>
            <person name="Wang Y."/>
            <person name="Ye J."/>
            <person name="Ju F."/>
            <person name="Liu L."/>
            <person name="Boyd J.A."/>
            <person name="Deng Y."/>
            <person name="Parks D.H."/>
            <person name="Jiang X."/>
            <person name="Yin X."/>
            <person name="Woodcroft B.J."/>
            <person name="Tyson G.W."/>
            <person name="Hugenholtz P."/>
            <person name="Polz M.F."/>
            <person name="Zhang T."/>
        </authorList>
    </citation>
    <scope>NUCLEOTIDE SEQUENCE</scope>
    <source>
        <strain evidence="3">HKST-UBA11</strain>
    </source>
</reference>
<dbReference type="PANTHER" id="PTHR46401:SF2">
    <property type="entry name" value="GLYCOSYLTRANSFERASE WBBK-RELATED"/>
    <property type="match status" value="1"/>
</dbReference>